<organism evidence="1 2">
    <name type="scientific">Thalassotalea profundi</name>
    <dbReference type="NCBI Taxonomy" id="2036687"/>
    <lineage>
        <taxon>Bacteria</taxon>
        <taxon>Pseudomonadati</taxon>
        <taxon>Pseudomonadota</taxon>
        <taxon>Gammaproteobacteria</taxon>
        <taxon>Alteromonadales</taxon>
        <taxon>Colwelliaceae</taxon>
        <taxon>Thalassotalea</taxon>
    </lineage>
</organism>
<sequence length="63" mass="6935">MKKNIVIAISGVSGSGKTTIVKRLASKFDCPFLLFDDHIDENTYPVNMEAWLKNGANQSLIPP</sequence>
<evidence type="ECO:0000313" key="1">
    <source>
        <dbReference type="EMBL" id="GHE90227.1"/>
    </source>
</evidence>
<evidence type="ECO:0000313" key="2">
    <source>
        <dbReference type="Proteomes" id="UP000626370"/>
    </source>
</evidence>
<dbReference type="InterPro" id="IPR027417">
    <property type="entry name" value="P-loop_NTPase"/>
</dbReference>
<accession>A0ABQ3IUH0</accession>
<dbReference type="EMBL" id="BNAH01000007">
    <property type="protein sequence ID" value="GHE90227.1"/>
    <property type="molecule type" value="Genomic_DNA"/>
</dbReference>
<dbReference type="RefSeq" id="WP_189378088.1">
    <property type="nucleotide sequence ID" value="NZ_BNAH01000007.1"/>
</dbReference>
<dbReference type="Proteomes" id="UP000626370">
    <property type="component" value="Unassembled WGS sequence"/>
</dbReference>
<dbReference type="SUPFAM" id="SSF52540">
    <property type="entry name" value="P-loop containing nucleoside triphosphate hydrolases"/>
    <property type="match status" value="1"/>
</dbReference>
<reference evidence="2" key="1">
    <citation type="journal article" date="2019" name="Int. J. Syst. Evol. Microbiol.">
        <title>The Global Catalogue of Microorganisms (GCM) 10K type strain sequencing project: providing services to taxonomists for standard genome sequencing and annotation.</title>
        <authorList>
            <consortium name="The Broad Institute Genomics Platform"/>
            <consortium name="The Broad Institute Genome Sequencing Center for Infectious Disease"/>
            <person name="Wu L."/>
            <person name="Ma J."/>
        </authorList>
    </citation>
    <scope>NUCLEOTIDE SEQUENCE [LARGE SCALE GENOMIC DNA]</scope>
    <source>
        <strain evidence="2">CGMCC 1.15922</strain>
    </source>
</reference>
<evidence type="ECO:0008006" key="3">
    <source>
        <dbReference type="Google" id="ProtNLM"/>
    </source>
</evidence>
<comment type="caution">
    <text evidence="1">The sequence shown here is derived from an EMBL/GenBank/DDBJ whole genome shotgun (WGS) entry which is preliminary data.</text>
</comment>
<dbReference type="Gene3D" id="3.40.50.300">
    <property type="entry name" value="P-loop containing nucleotide triphosphate hydrolases"/>
    <property type="match status" value="1"/>
</dbReference>
<keyword evidence="2" id="KW-1185">Reference proteome</keyword>
<protein>
    <recommendedName>
        <fullName evidence="3">Uridine kinase</fullName>
    </recommendedName>
</protein>
<name>A0ABQ3IUH0_9GAMM</name>
<proteinExistence type="predicted"/>
<gene>
    <name evidence="1" type="ORF">GCM10011501_19530</name>
</gene>